<evidence type="ECO:0000313" key="6">
    <source>
        <dbReference type="Proteomes" id="UP001519310"/>
    </source>
</evidence>
<dbReference type="SUPFAM" id="SSF103088">
    <property type="entry name" value="OmpA-like"/>
    <property type="match status" value="1"/>
</dbReference>
<protein>
    <submittedName>
        <fullName evidence="5">Outer membrane protein OmpA-like peptidoglycan-associated protein</fullName>
    </submittedName>
</protein>
<evidence type="ECO:0000313" key="5">
    <source>
        <dbReference type="EMBL" id="MBP2034247.1"/>
    </source>
</evidence>
<feature type="compositionally biased region" description="Low complexity" evidence="2">
    <location>
        <begin position="389"/>
        <end position="398"/>
    </location>
</feature>
<dbReference type="Gene3D" id="3.30.1330.60">
    <property type="entry name" value="OmpA-like domain"/>
    <property type="match status" value="1"/>
</dbReference>
<feature type="domain" description="OmpA-like" evidence="4">
    <location>
        <begin position="259"/>
        <end position="383"/>
    </location>
</feature>
<feature type="signal peptide" evidence="3">
    <location>
        <begin position="1"/>
        <end position="24"/>
    </location>
</feature>
<organism evidence="5 6">
    <name type="scientific">Streptomyces avidinii</name>
    <dbReference type="NCBI Taxonomy" id="1895"/>
    <lineage>
        <taxon>Bacteria</taxon>
        <taxon>Bacillati</taxon>
        <taxon>Actinomycetota</taxon>
        <taxon>Actinomycetes</taxon>
        <taxon>Kitasatosporales</taxon>
        <taxon>Streptomycetaceae</taxon>
        <taxon>Streptomyces</taxon>
    </lineage>
</organism>
<dbReference type="PROSITE" id="PS51257">
    <property type="entry name" value="PROKAR_LIPOPROTEIN"/>
    <property type="match status" value="1"/>
</dbReference>
<evidence type="ECO:0000256" key="2">
    <source>
        <dbReference type="SAM" id="MobiDB-lite"/>
    </source>
</evidence>
<dbReference type="Pfam" id="PF00691">
    <property type="entry name" value="OmpA"/>
    <property type="match status" value="1"/>
</dbReference>
<evidence type="ECO:0000256" key="1">
    <source>
        <dbReference type="PROSITE-ProRule" id="PRU00473"/>
    </source>
</evidence>
<accession>A0ABS4KW52</accession>
<dbReference type="InterPro" id="IPR036737">
    <property type="entry name" value="OmpA-like_sf"/>
</dbReference>
<dbReference type="PANTHER" id="PTHR30329:SF21">
    <property type="entry name" value="LIPOPROTEIN YIAD-RELATED"/>
    <property type="match status" value="1"/>
</dbReference>
<evidence type="ECO:0000256" key="3">
    <source>
        <dbReference type="SAM" id="SignalP"/>
    </source>
</evidence>
<keyword evidence="3" id="KW-0732">Signal</keyword>
<dbReference type="PANTHER" id="PTHR30329">
    <property type="entry name" value="STATOR ELEMENT OF FLAGELLAR MOTOR COMPLEX"/>
    <property type="match status" value="1"/>
</dbReference>
<feature type="chain" id="PRO_5046738864" evidence="3">
    <location>
        <begin position="25"/>
        <end position="410"/>
    </location>
</feature>
<keyword evidence="6" id="KW-1185">Reference proteome</keyword>
<dbReference type="PROSITE" id="PS51123">
    <property type="entry name" value="OMPA_2"/>
    <property type="match status" value="1"/>
</dbReference>
<proteinExistence type="predicted"/>
<evidence type="ECO:0000259" key="4">
    <source>
        <dbReference type="PROSITE" id="PS51123"/>
    </source>
</evidence>
<gene>
    <name evidence="5" type="ORF">J2Z77_000031</name>
</gene>
<sequence length="410" mass="41930">MSRVFRALLSVPALLGLAVGALTACGTGPAPTALTIAVTASMAEPAPWAPALNDLAVRHALRAVEPGDGAISVVVSTDAQVTEVDLTPLRGPREVEQDPATAREKVLAEAAHLRSALAASRPAAEGLDLLGTYRRALRTTPSGGTVVVVSSGVQTVDPLDVRTLGWDFDPGAVVGHLKGRGLVPDAHGRHVEFIGLGVAYGTQPELPLPAAQRITALWHAVCGASGAASCTVRDDDVPRLPPVSERPVPVVAVAVPRTSCAGTFVVPASVTFAADDARLGAGAERYLVPIADSLRRCPAGGVVRITGHTARVGTAVSGLDLSVRRARAVRDRLIRLGVAPGLLGPAEGAGSGRPLVENMPGGVFSEPLARLNRRVEVTVVSAAPARAETGATKTGTATLPVETKEGTDPS</sequence>
<reference evidence="5 6" key="1">
    <citation type="submission" date="2021-03" db="EMBL/GenBank/DDBJ databases">
        <title>Genomic Encyclopedia of Type Strains, Phase IV (KMG-IV): sequencing the most valuable type-strain genomes for metagenomic binning, comparative biology and taxonomic classification.</title>
        <authorList>
            <person name="Goeker M."/>
        </authorList>
    </citation>
    <scope>NUCLEOTIDE SEQUENCE [LARGE SCALE GENOMIC DNA]</scope>
    <source>
        <strain evidence="5 6">DSM 40526</strain>
    </source>
</reference>
<keyword evidence="1" id="KW-0472">Membrane</keyword>
<dbReference type="RefSeq" id="WP_189974020.1">
    <property type="nucleotide sequence ID" value="NZ_BMVL01000023.1"/>
</dbReference>
<dbReference type="EMBL" id="JAGGLQ010000001">
    <property type="protein sequence ID" value="MBP2034247.1"/>
    <property type="molecule type" value="Genomic_DNA"/>
</dbReference>
<dbReference type="InterPro" id="IPR006665">
    <property type="entry name" value="OmpA-like"/>
</dbReference>
<comment type="caution">
    <text evidence="5">The sequence shown here is derived from an EMBL/GenBank/DDBJ whole genome shotgun (WGS) entry which is preliminary data.</text>
</comment>
<dbReference type="InterPro" id="IPR050330">
    <property type="entry name" value="Bact_OuterMem_StrucFunc"/>
</dbReference>
<dbReference type="Proteomes" id="UP001519310">
    <property type="component" value="Unassembled WGS sequence"/>
</dbReference>
<feature type="region of interest" description="Disordered" evidence="2">
    <location>
        <begin position="388"/>
        <end position="410"/>
    </location>
</feature>
<name>A0ABS4KW52_STRAV</name>